<accession>A0A7S3BBH1</accession>
<organism evidence="1">
    <name type="scientific">Haptolina ericina</name>
    <dbReference type="NCBI Taxonomy" id="156174"/>
    <lineage>
        <taxon>Eukaryota</taxon>
        <taxon>Haptista</taxon>
        <taxon>Haptophyta</taxon>
        <taxon>Prymnesiophyceae</taxon>
        <taxon>Prymnesiales</taxon>
        <taxon>Prymnesiaceae</taxon>
        <taxon>Haptolina</taxon>
    </lineage>
</organism>
<name>A0A7S3BBH1_9EUKA</name>
<dbReference type="EMBL" id="HBHX01049116">
    <property type="protein sequence ID" value="CAE0128604.1"/>
    <property type="molecule type" value="Transcribed_RNA"/>
</dbReference>
<proteinExistence type="predicted"/>
<protein>
    <submittedName>
        <fullName evidence="1">Uncharacterized protein</fullName>
    </submittedName>
</protein>
<evidence type="ECO:0000313" key="1">
    <source>
        <dbReference type="EMBL" id="CAE0128604.1"/>
    </source>
</evidence>
<sequence length="155" mass="17093">MYEMVASCLVAAKPTPTLPCQSVTPPIASKSKIFTSKHLSRVHIAGCDACSVTSEPSYHLPFVETPHTASQSNLALVPSTSSQHGLSKWLTTPAHFSQKLLRAGVRWLRTSIRKQCLWLRRITHHVLSASMRFYRAHPVATFMVGTVLLQLLASS</sequence>
<dbReference type="AlphaFoldDB" id="A0A7S3BBH1"/>
<gene>
    <name evidence="1" type="ORF">HERI1096_LOCUS27210</name>
</gene>
<reference evidence="1" key="1">
    <citation type="submission" date="2021-01" db="EMBL/GenBank/DDBJ databases">
        <authorList>
            <person name="Corre E."/>
            <person name="Pelletier E."/>
            <person name="Niang G."/>
            <person name="Scheremetjew M."/>
            <person name="Finn R."/>
            <person name="Kale V."/>
            <person name="Holt S."/>
            <person name="Cochrane G."/>
            <person name="Meng A."/>
            <person name="Brown T."/>
            <person name="Cohen L."/>
        </authorList>
    </citation>
    <scope>NUCLEOTIDE SEQUENCE</scope>
    <source>
        <strain evidence="1">CCMP281</strain>
    </source>
</reference>